<dbReference type="Proteomes" id="UP000001935">
    <property type="component" value="Chromosome"/>
</dbReference>
<feature type="domain" description="Peptidase M64 N-terminal" evidence="1">
    <location>
        <begin position="34"/>
        <end position="150"/>
    </location>
</feature>
<dbReference type="InterPro" id="IPR024079">
    <property type="entry name" value="MetalloPept_cat_dom_sf"/>
</dbReference>
<dbReference type="EMBL" id="CP000251">
    <property type="protein sequence ID" value="ABC83881.1"/>
    <property type="molecule type" value="Genomic_DNA"/>
</dbReference>
<organism evidence="2 3">
    <name type="scientific">Anaeromyxobacter dehalogenans (strain 2CP-C)</name>
    <dbReference type="NCBI Taxonomy" id="290397"/>
    <lineage>
        <taxon>Bacteria</taxon>
        <taxon>Pseudomonadati</taxon>
        <taxon>Myxococcota</taxon>
        <taxon>Myxococcia</taxon>
        <taxon>Myxococcales</taxon>
        <taxon>Cystobacterineae</taxon>
        <taxon>Anaeromyxobacteraceae</taxon>
        <taxon>Anaeromyxobacter</taxon>
    </lineage>
</organism>
<dbReference type="Gene3D" id="3.40.390.10">
    <property type="entry name" value="Collagenase (Catalytic Domain)"/>
    <property type="match status" value="1"/>
</dbReference>
<dbReference type="InterPro" id="IPR038171">
    <property type="entry name" value="M64_N_sf"/>
</dbReference>
<dbReference type="HOGENOM" id="CLU_048556_0_0_7"/>
<evidence type="ECO:0000313" key="3">
    <source>
        <dbReference type="Proteomes" id="UP000001935"/>
    </source>
</evidence>
<dbReference type="AlphaFoldDB" id="Q2IH26"/>
<dbReference type="Pfam" id="PF16217">
    <property type="entry name" value="M64_N"/>
    <property type="match status" value="1"/>
</dbReference>
<evidence type="ECO:0000259" key="1">
    <source>
        <dbReference type="Pfam" id="PF16217"/>
    </source>
</evidence>
<dbReference type="InterPro" id="IPR032625">
    <property type="entry name" value="M64_N"/>
</dbReference>
<dbReference type="InterPro" id="IPR019026">
    <property type="entry name" value="Peptidase_M64_IgA"/>
</dbReference>
<proteinExistence type="predicted"/>
<evidence type="ECO:0000313" key="2">
    <source>
        <dbReference type="EMBL" id="ABC83881.1"/>
    </source>
</evidence>
<protein>
    <submittedName>
        <fullName evidence="2">IgA peptidase, Metallo peptidase, MEROPS family M64</fullName>
    </submittedName>
</protein>
<sequence length="478" mass="53212">MGGEPLARHLRPGGYTVRPMIPLLVALALSAAPTQPRTLRLDLFHTGTATEERFAVDRVVLEPLPFPGNPARAVDDTNLGKYFFEVRDLATNRVVYSRGYASIYGEWETTEDARKVSRTFSESLRFPAPEAPVQVVVKKRGAGNAFQEVWSTVVDPKDRFVDPSRPASPGPVIEILKSGDPAHKLDLLLLGDGYTEAERGKFEKDARRLVAELFAHEPFRSRKADFNVWGICPPAEEKGVSRPLTGVHRRSRVGSTYDAFGSERYLLTFENRSMRDVASFAPYDALAILANGETYGGGGIFNLYATVAADNRWAGYIFVHELGHHLAALADEYFTSDTAYLSPEGRPEPWEPNVTADPKAAKWGDLVAAGTPLPTPWPKDVFTKRANEFQERRKRIRAQNRPEAEMDALFLAQQKEETALLGEARFSKAVGAFEGANYEATGYFRPQMDCVMFTRDPVPFCSVCQRSIGRVIDLYTAR</sequence>
<dbReference type="Gene3D" id="2.60.40.3250">
    <property type="entry name" value="Peptidase M64, N-terminal domain"/>
    <property type="match status" value="1"/>
</dbReference>
<accession>Q2IH26</accession>
<gene>
    <name evidence="2" type="ordered locus">Adeh_4117</name>
</gene>
<reference evidence="2" key="1">
    <citation type="submission" date="2006-01" db="EMBL/GenBank/DDBJ databases">
        <title>Complete sequence of Anaeromyxobacter dehalogenans 2CP-C.</title>
        <authorList>
            <consortium name="US DOE Joint Genome Institute"/>
            <person name="Copeland A."/>
            <person name="Lucas S."/>
            <person name="Lapidus A."/>
            <person name="Barry K."/>
            <person name="Detter J.C."/>
            <person name="Glavina T."/>
            <person name="Hammon N."/>
            <person name="Israni S."/>
            <person name="Pitluck S."/>
            <person name="Brettin T."/>
            <person name="Bruce D."/>
            <person name="Han C."/>
            <person name="Tapia R."/>
            <person name="Gilna P."/>
            <person name="Kiss H."/>
            <person name="Schmutz J."/>
            <person name="Larimer F."/>
            <person name="Land M."/>
            <person name="Kyrpides N."/>
            <person name="Anderson I."/>
            <person name="Sanford R.A."/>
            <person name="Ritalahti K.M."/>
            <person name="Thomas H.S."/>
            <person name="Kirby J.R."/>
            <person name="Zhulin I.B."/>
            <person name="Loeffler F.E."/>
            <person name="Richardson P."/>
        </authorList>
    </citation>
    <scope>NUCLEOTIDE SEQUENCE</scope>
    <source>
        <strain evidence="2">2CP-C</strain>
    </source>
</reference>
<dbReference type="GO" id="GO:0008237">
    <property type="term" value="F:metallopeptidase activity"/>
    <property type="evidence" value="ECO:0007669"/>
    <property type="project" value="InterPro"/>
</dbReference>
<name>Q2IH26_ANADE</name>
<dbReference type="Pfam" id="PF09471">
    <property type="entry name" value="Peptidase_M64"/>
    <property type="match status" value="1"/>
</dbReference>
<dbReference type="KEGG" id="ade:Adeh_4117"/>
<dbReference type="eggNOG" id="COG2304">
    <property type="taxonomic scope" value="Bacteria"/>
</dbReference>
<dbReference type="STRING" id="290397.Adeh_4117"/>